<dbReference type="AlphaFoldDB" id="H1Y2Z1"/>
<accession>H1Y2Z1</accession>
<evidence type="ECO:0000259" key="1">
    <source>
        <dbReference type="Pfam" id="PF03572"/>
    </source>
</evidence>
<dbReference type="GO" id="GO:0006508">
    <property type="term" value="P:proteolysis"/>
    <property type="evidence" value="ECO:0007669"/>
    <property type="project" value="InterPro"/>
</dbReference>
<dbReference type="STRING" id="714943.Mucpa_4446"/>
<dbReference type="GO" id="GO:0008236">
    <property type="term" value="F:serine-type peptidase activity"/>
    <property type="evidence" value="ECO:0007669"/>
    <property type="project" value="InterPro"/>
</dbReference>
<dbReference type="Pfam" id="PF03572">
    <property type="entry name" value="Peptidase_S41"/>
    <property type="match status" value="1"/>
</dbReference>
<dbReference type="Proteomes" id="UP000002774">
    <property type="component" value="Chromosome"/>
</dbReference>
<reference evidence="2" key="1">
    <citation type="submission" date="2011-09" db="EMBL/GenBank/DDBJ databases">
        <title>The permanent draft genome of Mucilaginibacter paludis DSM 18603.</title>
        <authorList>
            <consortium name="US DOE Joint Genome Institute (JGI-PGF)"/>
            <person name="Lucas S."/>
            <person name="Han J."/>
            <person name="Lapidus A."/>
            <person name="Bruce D."/>
            <person name="Goodwin L."/>
            <person name="Pitluck S."/>
            <person name="Peters L."/>
            <person name="Kyrpides N."/>
            <person name="Mavromatis K."/>
            <person name="Ivanova N."/>
            <person name="Mikhailova N."/>
            <person name="Held B."/>
            <person name="Detter J.C."/>
            <person name="Tapia R."/>
            <person name="Han C."/>
            <person name="Land M."/>
            <person name="Hauser L."/>
            <person name="Markowitz V."/>
            <person name="Cheng J.-F."/>
            <person name="Hugenholtz P."/>
            <person name="Woyke T."/>
            <person name="Wu D."/>
            <person name="Tindall B."/>
            <person name="Brambilla E."/>
            <person name="Klenk H.-P."/>
            <person name="Eisen J.A."/>
        </authorList>
    </citation>
    <scope>NUCLEOTIDE SEQUENCE [LARGE SCALE GENOMIC DNA]</scope>
    <source>
        <strain evidence="2">DSM 18603</strain>
    </source>
</reference>
<dbReference type="SUPFAM" id="SSF52096">
    <property type="entry name" value="ClpP/crotonase"/>
    <property type="match status" value="1"/>
</dbReference>
<dbReference type="Gene3D" id="2.30.42.10">
    <property type="match status" value="1"/>
</dbReference>
<proteinExistence type="predicted"/>
<protein>
    <submittedName>
        <fullName evidence="2">Peptidase S41</fullName>
    </submittedName>
</protein>
<dbReference type="InterPro" id="IPR029045">
    <property type="entry name" value="ClpP/crotonase-like_dom_sf"/>
</dbReference>
<organism evidence="2 3">
    <name type="scientific">Mucilaginibacter paludis DSM 18603</name>
    <dbReference type="NCBI Taxonomy" id="714943"/>
    <lineage>
        <taxon>Bacteria</taxon>
        <taxon>Pseudomonadati</taxon>
        <taxon>Bacteroidota</taxon>
        <taxon>Sphingobacteriia</taxon>
        <taxon>Sphingobacteriales</taxon>
        <taxon>Sphingobacteriaceae</taxon>
        <taxon>Mucilaginibacter</taxon>
    </lineage>
</organism>
<dbReference type="EMBL" id="CM001403">
    <property type="protein sequence ID" value="EHQ28536.1"/>
    <property type="molecule type" value="Genomic_DNA"/>
</dbReference>
<dbReference type="InterPro" id="IPR005151">
    <property type="entry name" value="Tail-specific_protease"/>
</dbReference>
<keyword evidence="3" id="KW-1185">Reference proteome</keyword>
<dbReference type="Gene3D" id="3.90.226.10">
    <property type="entry name" value="2-enoyl-CoA Hydratase, Chain A, domain 1"/>
    <property type="match status" value="1"/>
</dbReference>
<dbReference type="HOGENOM" id="CLU_022422_0_0_10"/>
<evidence type="ECO:0000313" key="3">
    <source>
        <dbReference type="Proteomes" id="UP000002774"/>
    </source>
</evidence>
<dbReference type="SUPFAM" id="SSF50156">
    <property type="entry name" value="PDZ domain-like"/>
    <property type="match status" value="1"/>
</dbReference>
<dbReference type="Gene3D" id="2.60.120.260">
    <property type="entry name" value="Galactose-binding domain-like"/>
    <property type="match status" value="1"/>
</dbReference>
<dbReference type="InterPro" id="IPR036034">
    <property type="entry name" value="PDZ_sf"/>
</dbReference>
<evidence type="ECO:0000313" key="2">
    <source>
        <dbReference type="EMBL" id="EHQ28536.1"/>
    </source>
</evidence>
<sequence>MEHIDPARHLPIGWTIYPQNTASAYDFKLDSTVKQQGKYSVSINSKTTGGGFGSMAFGIPQTFKGKEIELRGYLKMENVSGWAGFWLKIEGTQAFNNMQTQNLHGTADWTEYSIKLPYNDEEATNIAGGAVLSGQGKIWFDNVRLYINGKPIDQAQTKKLILKKADQDTAFSNGSGIASAKLSTQQILNLTLLGQVWGFVKYHHYAVARGDINMDAELFRVMPAVLNADNNIALSKAIEQWIDGIGVPKHCNTCEPYKGKNVKLQREYGLIFDHTLLSNSLIAKLTDILNNRSDQKFYIRFTPIGNPIFDHEKGYKAMAFPDAGYRLLCLFRYWNMIQYFYPDRHLTGDWNKVLPLFIPQFVNDSNAQQYTLTTLKLICGIHDTHANIWSYNKELEAYRGQYIAPFQAKFIEGKLVVTGYYRDTLAAKQTFKIGDVITAINGTTVSTLIENYLPLTAASNYETQLRDMPRNYLLRSNNQHFEFGIAEGNHEKLADINGLPYGNVDFGAIADPDRGKPAYRLINNQIGYLYPGRYHNTDLPAIKKLFEDTKGIIIDMRCYPSEFMPFTFVPYIKSGSAPFVKFTAANLLAPGLIETSDEQPVPTLNEYKGKVIVIVNAITQSQAEYTTMAFQSSPNVKVIGSITAGADGNVSDIVLPGGISTMISGLGVLYPDGTETQRIGVKIDEQVEPTIAGVKAGRDELLERAQAIILIDDVKQP</sequence>
<dbReference type="CDD" id="cd07562">
    <property type="entry name" value="Peptidase_S41_TRI"/>
    <property type="match status" value="1"/>
</dbReference>
<feature type="domain" description="Tail specific protease" evidence="1">
    <location>
        <begin position="604"/>
        <end position="686"/>
    </location>
</feature>
<dbReference type="eggNOG" id="COG0793">
    <property type="taxonomic scope" value="Bacteria"/>
</dbReference>
<name>H1Y2Z1_9SPHI</name>
<gene>
    <name evidence="2" type="ORF">Mucpa_4446</name>
</gene>